<dbReference type="WBParaSite" id="nRc.2.0.1.t46457-RA">
    <property type="protein sequence ID" value="nRc.2.0.1.t46457-RA"/>
    <property type="gene ID" value="nRc.2.0.1.g46457"/>
</dbReference>
<dbReference type="Proteomes" id="UP000887565">
    <property type="component" value="Unplaced"/>
</dbReference>
<accession>A0A915L6N9</accession>
<organism evidence="1 2">
    <name type="scientific">Romanomermis culicivorax</name>
    <name type="common">Nematode worm</name>
    <dbReference type="NCBI Taxonomy" id="13658"/>
    <lineage>
        <taxon>Eukaryota</taxon>
        <taxon>Metazoa</taxon>
        <taxon>Ecdysozoa</taxon>
        <taxon>Nematoda</taxon>
        <taxon>Enoplea</taxon>
        <taxon>Dorylaimia</taxon>
        <taxon>Mermithida</taxon>
        <taxon>Mermithoidea</taxon>
        <taxon>Mermithidae</taxon>
        <taxon>Romanomermis</taxon>
    </lineage>
</organism>
<evidence type="ECO:0000313" key="2">
    <source>
        <dbReference type="WBParaSite" id="nRc.2.0.1.t46457-RA"/>
    </source>
</evidence>
<dbReference type="AlphaFoldDB" id="A0A915L6N9"/>
<evidence type="ECO:0000313" key="1">
    <source>
        <dbReference type="Proteomes" id="UP000887565"/>
    </source>
</evidence>
<reference evidence="2" key="1">
    <citation type="submission" date="2022-11" db="UniProtKB">
        <authorList>
            <consortium name="WormBaseParasite"/>
        </authorList>
    </citation>
    <scope>IDENTIFICATION</scope>
</reference>
<keyword evidence="1" id="KW-1185">Reference proteome</keyword>
<protein>
    <submittedName>
        <fullName evidence="2">Uncharacterized protein</fullName>
    </submittedName>
</protein>
<name>A0A915L6N9_ROMCU</name>
<proteinExistence type="predicted"/>
<sequence length="151" mass="17382">MDYISTSWSYYIIPRHKRQFSPAFFSMYPNTIRNPFVDDMFTPRNFDVGVGLDLSSKPFMMGGNLNYPTGNLMKPMESIGGTFAYAQPFALKYGTQLGPYYPWQIDGFEKAIAAANSVDKPNAGRQWCREPLEELLLWANQRLRISTYFCD</sequence>